<name>A0A067RGL3_ZOONE</name>
<evidence type="ECO:0000313" key="2">
    <source>
        <dbReference type="EMBL" id="KDR19398.1"/>
    </source>
</evidence>
<organism evidence="2 3">
    <name type="scientific">Zootermopsis nevadensis</name>
    <name type="common">Dampwood termite</name>
    <dbReference type="NCBI Taxonomy" id="136037"/>
    <lineage>
        <taxon>Eukaryota</taxon>
        <taxon>Metazoa</taxon>
        <taxon>Ecdysozoa</taxon>
        <taxon>Arthropoda</taxon>
        <taxon>Hexapoda</taxon>
        <taxon>Insecta</taxon>
        <taxon>Pterygota</taxon>
        <taxon>Neoptera</taxon>
        <taxon>Polyneoptera</taxon>
        <taxon>Dictyoptera</taxon>
        <taxon>Blattodea</taxon>
        <taxon>Blattoidea</taxon>
        <taxon>Termitoidae</taxon>
        <taxon>Termopsidae</taxon>
        <taxon>Zootermopsis</taxon>
    </lineage>
</organism>
<evidence type="ECO:0000256" key="1">
    <source>
        <dbReference type="SAM" id="MobiDB-lite"/>
    </source>
</evidence>
<sequence>MQRRSIRRNQRKELTSAGCLHSHGAREDIRVSYMRLDLDFPLTRVAANVNPSSDALQSATAESHVRQTFADADIPQGGRRPGPSTPAHRKDEVRAEGTRRGSQDR</sequence>
<keyword evidence="3" id="KW-1185">Reference proteome</keyword>
<evidence type="ECO:0000313" key="3">
    <source>
        <dbReference type="Proteomes" id="UP000027135"/>
    </source>
</evidence>
<dbReference type="EMBL" id="KK852652">
    <property type="protein sequence ID" value="KDR19398.1"/>
    <property type="molecule type" value="Genomic_DNA"/>
</dbReference>
<dbReference type="Proteomes" id="UP000027135">
    <property type="component" value="Unassembled WGS sequence"/>
</dbReference>
<reference evidence="2 3" key="1">
    <citation type="journal article" date="2014" name="Nat. Commun.">
        <title>Molecular traces of alternative social organization in a termite genome.</title>
        <authorList>
            <person name="Terrapon N."/>
            <person name="Li C."/>
            <person name="Robertson H.M."/>
            <person name="Ji L."/>
            <person name="Meng X."/>
            <person name="Booth W."/>
            <person name="Chen Z."/>
            <person name="Childers C.P."/>
            <person name="Glastad K.M."/>
            <person name="Gokhale K."/>
            <person name="Gowin J."/>
            <person name="Gronenberg W."/>
            <person name="Hermansen R.A."/>
            <person name="Hu H."/>
            <person name="Hunt B.G."/>
            <person name="Huylmans A.K."/>
            <person name="Khalil S.M."/>
            <person name="Mitchell R.D."/>
            <person name="Munoz-Torres M.C."/>
            <person name="Mustard J.A."/>
            <person name="Pan H."/>
            <person name="Reese J.T."/>
            <person name="Scharf M.E."/>
            <person name="Sun F."/>
            <person name="Vogel H."/>
            <person name="Xiao J."/>
            <person name="Yang W."/>
            <person name="Yang Z."/>
            <person name="Yang Z."/>
            <person name="Zhou J."/>
            <person name="Zhu J."/>
            <person name="Brent C.S."/>
            <person name="Elsik C.G."/>
            <person name="Goodisman M.A."/>
            <person name="Liberles D.A."/>
            <person name="Roe R.M."/>
            <person name="Vargo E.L."/>
            <person name="Vilcinskas A."/>
            <person name="Wang J."/>
            <person name="Bornberg-Bauer E."/>
            <person name="Korb J."/>
            <person name="Zhang G."/>
            <person name="Liebig J."/>
        </authorList>
    </citation>
    <scope>NUCLEOTIDE SEQUENCE [LARGE SCALE GENOMIC DNA]</scope>
    <source>
        <tissue evidence="2">Whole organism</tissue>
    </source>
</reference>
<dbReference type="InParanoid" id="A0A067RGL3"/>
<gene>
    <name evidence="2" type="ORF">L798_06877</name>
</gene>
<feature type="region of interest" description="Disordered" evidence="1">
    <location>
        <begin position="53"/>
        <end position="105"/>
    </location>
</feature>
<proteinExistence type="predicted"/>
<accession>A0A067RGL3</accession>
<dbReference type="AlphaFoldDB" id="A0A067RGL3"/>
<protein>
    <submittedName>
        <fullName evidence="2">Uncharacterized protein</fullName>
    </submittedName>
</protein>
<feature type="compositionally biased region" description="Basic and acidic residues" evidence="1">
    <location>
        <begin position="88"/>
        <end position="105"/>
    </location>
</feature>